<dbReference type="AlphaFoldDB" id="A0A0F9MBQ0"/>
<protein>
    <submittedName>
        <fullName evidence="1">Uncharacterized protein</fullName>
    </submittedName>
</protein>
<dbReference type="EMBL" id="LAZR01005838">
    <property type="protein sequence ID" value="KKM96751.1"/>
    <property type="molecule type" value="Genomic_DNA"/>
</dbReference>
<comment type="caution">
    <text evidence="1">The sequence shown here is derived from an EMBL/GenBank/DDBJ whole genome shotgun (WGS) entry which is preliminary data.</text>
</comment>
<accession>A0A0F9MBQ0</accession>
<gene>
    <name evidence="1" type="ORF">LCGC14_1174880</name>
</gene>
<evidence type="ECO:0000313" key="1">
    <source>
        <dbReference type="EMBL" id="KKM96751.1"/>
    </source>
</evidence>
<sequence>MEMSSEPRPGEDYSVVAWAAGMSGDIESTIVASTPGGIERQEAEGQKTFAASEELPCMAPWDILKEWGIVELEDHNEAFLAGKLFCKVKLPEGWKKQPTDHSMWTDLLDETGKKRAGIFYKAAFYDQDAFLNVTPQEQQGGN</sequence>
<reference evidence="1" key="1">
    <citation type="journal article" date="2015" name="Nature">
        <title>Complex archaea that bridge the gap between prokaryotes and eukaryotes.</title>
        <authorList>
            <person name="Spang A."/>
            <person name="Saw J.H."/>
            <person name="Jorgensen S.L."/>
            <person name="Zaremba-Niedzwiedzka K."/>
            <person name="Martijn J."/>
            <person name="Lind A.E."/>
            <person name="van Eijk R."/>
            <person name="Schleper C."/>
            <person name="Guy L."/>
            <person name="Ettema T.J."/>
        </authorList>
    </citation>
    <scope>NUCLEOTIDE SEQUENCE</scope>
</reference>
<proteinExistence type="predicted"/>
<organism evidence="1">
    <name type="scientific">marine sediment metagenome</name>
    <dbReference type="NCBI Taxonomy" id="412755"/>
    <lineage>
        <taxon>unclassified sequences</taxon>
        <taxon>metagenomes</taxon>
        <taxon>ecological metagenomes</taxon>
    </lineage>
</organism>
<name>A0A0F9MBQ0_9ZZZZ</name>